<evidence type="ECO:0000313" key="2">
    <source>
        <dbReference type="EMBL" id="KAK1762732.1"/>
    </source>
</evidence>
<dbReference type="AlphaFoldDB" id="A0AAJ0FD21"/>
<feature type="region of interest" description="Disordered" evidence="1">
    <location>
        <begin position="1"/>
        <end position="50"/>
    </location>
</feature>
<protein>
    <submittedName>
        <fullName evidence="2">Integral membrane protein</fullName>
    </submittedName>
</protein>
<dbReference type="Proteomes" id="UP001244011">
    <property type="component" value="Unassembled WGS sequence"/>
</dbReference>
<organism evidence="2 3">
    <name type="scientific">Phialemonium atrogriseum</name>
    <dbReference type="NCBI Taxonomy" id="1093897"/>
    <lineage>
        <taxon>Eukaryota</taxon>
        <taxon>Fungi</taxon>
        <taxon>Dikarya</taxon>
        <taxon>Ascomycota</taxon>
        <taxon>Pezizomycotina</taxon>
        <taxon>Sordariomycetes</taxon>
        <taxon>Sordariomycetidae</taxon>
        <taxon>Cephalothecales</taxon>
        <taxon>Cephalothecaceae</taxon>
        <taxon>Phialemonium</taxon>
    </lineage>
</organism>
<proteinExistence type="predicted"/>
<sequence length="130" mass="14641">MAEIAVLRRNPFASSQKESKLGPRFYEDYSEQSKSGIELGQRKPKSKAKDDLGLTIVADDDSQENILIPTQGQECSYSSSNNENDSKDNKKHRASHPVDGTIVRTDVVTVEYEPRTARRDTVGSQRWRVV</sequence>
<feature type="compositionally biased region" description="Basic and acidic residues" evidence="1">
    <location>
        <begin position="17"/>
        <end position="27"/>
    </location>
</feature>
<comment type="caution">
    <text evidence="2">The sequence shown here is derived from an EMBL/GenBank/DDBJ whole genome shotgun (WGS) entry which is preliminary data.</text>
</comment>
<evidence type="ECO:0000256" key="1">
    <source>
        <dbReference type="SAM" id="MobiDB-lite"/>
    </source>
</evidence>
<feature type="region of interest" description="Disordered" evidence="1">
    <location>
        <begin position="70"/>
        <end position="102"/>
    </location>
</feature>
<evidence type="ECO:0000313" key="3">
    <source>
        <dbReference type="Proteomes" id="UP001244011"/>
    </source>
</evidence>
<name>A0AAJ0FD21_9PEZI</name>
<dbReference type="RefSeq" id="XP_060278945.1">
    <property type="nucleotide sequence ID" value="XM_060432061.1"/>
</dbReference>
<gene>
    <name evidence="2" type="ORF">QBC33DRAFT_599900</name>
</gene>
<dbReference type="EMBL" id="MU839034">
    <property type="protein sequence ID" value="KAK1762732.1"/>
    <property type="molecule type" value="Genomic_DNA"/>
</dbReference>
<accession>A0AAJ0FD21</accession>
<dbReference type="GeneID" id="85315248"/>
<reference evidence="2" key="1">
    <citation type="submission" date="2023-06" db="EMBL/GenBank/DDBJ databases">
        <title>Genome-scale phylogeny and comparative genomics of the fungal order Sordariales.</title>
        <authorList>
            <consortium name="Lawrence Berkeley National Laboratory"/>
            <person name="Hensen N."/>
            <person name="Bonometti L."/>
            <person name="Westerberg I."/>
            <person name="Brannstrom I.O."/>
            <person name="Guillou S."/>
            <person name="Cros-Aarteil S."/>
            <person name="Calhoun S."/>
            <person name="Haridas S."/>
            <person name="Kuo A."/>
            <person name="Mondo S."/>
            <person name="Pangilinan J."/>
            <person name="Riley R."/>
            <person name="Labutti K."/>
            <person name="Andreopoulos B."/>
            <person name="Lipzen A."/>
            <person name="Chen C."/>
            <person name="Yanf M."/>
            <person name="Daum C."/>
            <person name="Ng V."/>
            <person name="Clum A."/>
            <person name="Steindorff A."/>
            <person name="Ohm R."/>
            <person name="Martin F."/>
            <person name="Silar P."/>
            <person name="Natvig D."/>
            <person name="Lalanne C."/>
            <person name="Gautier V."/>
            <person name="Ament-Velasquez S.L."/>
            <person name="Kruys A."/>
            <person name="Hutchinson M.I."/>
            <person name="Powell A.J."/>
            <person name="Barry K."/>
            <person name="Miller A.N."/>
            <person name="Grigoriev I.V."/>
            <person name="Debuchy R."/>
            <person name="Gladieux P."/>
            <person name="Thoren M.H."/>
            <person name="Johannesson H."/>
        </authorList>
    </citation>
    <scope>NUCLEOTIDE SEQUENCE</scope>
    <source>
        <strain evidence="2">8032-3</strain>
    </source>
</reference>
<keyword evidence="3" id="KW-1185">Reference proteome</keyword>